<accession>A0AC34GET8</accession>
<evidence type="ECO:0000313" key="1">
    <source>
        <dbReference type="Proteomes" id="UP000887579"/>
    </source>
</evidence>
<protein>
    <submittedName>
        <fullName evidence="2">Helicase C-terminal domain-containing protein</fullName>
    </submittedName>
</protein>
<dbReference type="WBParaSite" id="ES5_v2.g28141.t1">
    <property type="protein sequence ID" value="ES5_v2.g28141.t1"/>
    <property type="gene ID" value="ES5_v2.g28141"/>
</dbReference>
<proteinExistence type="predicted"/>
<dbReference type="Proteomes" id="UP000887579">
    <property type="component" value="Unplaced"/>
</dbReference>
<reference evidence="2" key="1">
    <citation type="submission" date="2022-11" db="UniProtKB">
        <authorList>
            <consortium name="WormBaseParasite"/>
        </authorList>
    </citation>
    <scope>IDENTIFICATION</scope>
</reference>
<name>A0AC34GET8_9BILA</name>
<sequence>MNNSPERRVRRCFVTGVDDRDAPVETEETFQFLETEKERDAALLDFFKNLVEKHGTNFDTFPRTVIFVKDSINIGRRVKSIIQYGAGMYGPHVIDSEGKKQALQDTIEQFNEKHFPILIARTNIHFSTRFSEVSNVIFYNLPDHFGTYPFYAQLYDDDQYNKPKKVISYVNVEDYEFFKDTLQDAERKEKGTEKYQPIFDILKPLYDALPKPNYDSDDDYDY</sequence>
<evidence type="ECO:0000313" key="2">
    <source>
        <dbReference type="WBParaSite" id="ES5_v2.g28141.t1"/>
    </source>
</evidence>
<organism evidence="1 2">
    <name type="scientific">Panagrolaimus sp. ES5</name>
    <dbReference type="NCBI Taxonomy" id="591445"/>
    <lineage>
        <taxon>Eukaryota</taxon>
        <taxon>Metazoa</taxon>
        <taxon>Ecdysozoa</taxon>
        <taxon>Nematoda</taxon>
        <taxon>Chromadorea</taxon>
        <taxon>Rhabditida</taxon>
        <taxon>Tylenchina</taxon>
        <taxon>Panagrolaimomorpha</taxon>
        <taxon>Panagrolaimoidea</taxon>
        <taxon>Panagrolaimidae</taxon>
        <taxon>Panagrolaimus</taxon>
    </lineage>
</organism>